<dbReference type="PANTHER" id="PTHR24006">
    <property type="entry name" value="UBIQUITIN CARBOXYL-TERMINAL HYDROLASE"/>
    <property type="match status" value="1"/>
</dbReference>
<dbReference type="AlphaFoldDB" id="A0A820JTI5"/>
<dbReference type="InterPro" id="IPR001394">
    <property type="entry name" value="Peptidase_C19_UCH"/>
</dbReference>
<dbReference type="Gene3D" id="3.90.70.10">
    <property type="entry name" value="Cysteine proteinases"/>
    <property type="match status" value="1"/>
</dbReference>
<proteinExistence type="predicted"/>
<dbReference type="GO" id="GO:0016579">
    <property type="term" value="P:protein deubiquitination"/>
    <property type="evidence" value="ECO:0007669"/>
    <property type="project" value="InterPro"/>
</dbReference>
<gene>
    <name evidence="2" type="ORF">JBS370_LOCUS41337</name>
</gene>
<dbReference type="InterPro" id="IPR028889">
    <property type="entry name" value="USP"/>
</dbReference>
<dbReference type="GO" id="GO:0005634">
    <property type="term" value="C:nucleus"/>
    <property type="evidence" value="ECO:0007669"/>
    <property type="project" value="TreeGrafter"/>
</dbReference>
<organism evidence="2 3">
    <name type="scientific">Rotaria sordida</name>
    <dbReference type="NCBI Taxonomy" id="392033"/>
    <lineage>
        <taxon>Eukaryota</taxon>
        <taxon>Metazoa</taxon>
        <taxon>Spiralia</taxon>
        <taxon>Gnathifera</taxon>
        <taxon>Rotifera</taxon>
        <taxon>Eurotatoria</taxon>
        <taxon>Bdelloidea</taxon>
        <taxon>Philodinida</taxon>
        <taxon>Philodinidae</taxon>
        <taxon>Rotaria</taxon>
    </lineage>
</organism>
<dbReference type="GO" id="GO:0005829">
    <property type="term" value="C:cytosol"/>
    <property type="evidence" value="ECO:0007669"/>
    <property type="project" value="TreeGrafter"/>
</dbReference>
<feature type="non-terminal residue" evidence="2">
    <location>
        <position position="1"/>
    </location>
</feature>
<dbReference type="InterPro" id="IPR050164">
    <property type="entry name" value="Peptidase_C19"/>
</dbReference>
<reference evidence="2" key="1">
    <citation type="submission" date="2021-02" db="EMBL/GenBank/DDBJ databases">
        <authorList>
            <person name="Nowell W R."/>
        </authorList>
    </citation>
    <scope>NUCLEOTIDE SEQUENCE</scope>
</reference>
<dbReference type="PANTHER" id="PTHR24006:SF937">
    <property type="entry name" value="UBIQUITIN CARBOXYL-TERMINAL HYDROLASE"/>
    <property type="match status" value="1"/>
</dbReference>
<accession>A0A820JTI5</accession>
<dbReference type="Pfam" id="PF00443">
    <property type="entry name" value="UCH"/>
    <property type="match status" value="1"/>
</dbReference>
<sequence length="124" mass="14471">NESRSVYFSIEELKNGDLYSCSNCGKRVPSNKIFKINKGSPVIFFHLKRFDHNVKLNSTRKINVVIAYPETIILDYYFDETNRQSNKENEDYSFIYKLNSVIVHQGEYVTNGHVFAYVRAPDGY</sequence>
<evidence type="ECO:0000259" key="1">
    <source>
        <dbReference type="PROSITE" id="PS50235"/>
    </source>
</evidence>
<dbReference type="SUPFAM" id="SSF54001">
    <property type="entry name" value="Cysteine proteinases"/>
    <property type="match status" value="1"/>
</dbReference>
<dbReference type="Proteomes" id="UP000663836">
    <property type="component" value="Unassembled WGS sequence"/>
</dbReference>
<dbReference type="GO" id="GO:0004843">
    <property type="term" value="F:cysteine-type deubiquitinase activity"/>
    <property type="evidence" value="ECO:0007669"/>
    <property type="project" value="InterPro"/>
</dbReference>
<name>A0A820JTI5_9BILA</name>
<feature type="domain" description="USP" evidence="1">
    <location>
        <begin position="1"/>
        <end position="124"/>
    </location>
</feature>
<evidence type="ECO:0000313" key="2">
    <source>
        <dbReference type="EMBL" id="CAF4331681.1"/>
    </source>
</evidence>
<comment type="caution">
    <text evidence="2">The sequence shown here is derived from an EMBL/GenBank/DDBJ whole genome shotgun (WGS) entry which is preliminary data.</text>
</comment>
<dbReference type="EMBL" id="CAJOBD010044710">
    <property type="protein sequence ID" value="CAF4331681.1"/>
    <property type="molecule type" value="Genomic_DNA"/>
</dbReference>
<dbReference type="PROSITE" id="PS50235">
    <property type="entry name" value="USP_3"/>
    <property type="match status" value="1"/>
</dbReference>
<evidence type="ECO:0000313" key="3">
    <source>
        <dbReference type="Proteomes" id="UP000663836"/>
    </source>
</evidence>
<protein>
    <recommendedName>
        <fullName evidence="1">USP domain-containing protein</fullName>
    </recommendedName>
</protein>
<dbReference type="InterPro" id="IPR038765">
    <property type="entry name" value="Papain-like_cys_pep_sf"/>
</dbReference>